<dbReference type="EMBL" id="VEWK01000001">
    <property type="protein sequence ID" value="TNV15489.1"/>
    <property type="molecule type" value="Genomic_DNA"/>
</dbReference>
<comment type="caution">
    <text evidence="3">The sequence shown here is derived from an EMBL/GenBank/DDBJ whole genome shotgun (WGS) entry which is preliminary data.</text>
</comment>
<dbReference type="PANTHER" id="PTHR43194:SF2">
    <property type="entry name" value="PEROXISOMAL MEMBRANE PROTEIN LPX1"/>
    <property type="match status" value="1"/>
</dbReference>
<name>A0A5C5CVK9_9HYPH</name>
<dbReference type="Pfam" id="PF12697">
    <property type="entry name" value="Abhydrolase_6"/>
    <property type="match status" value="1"/>
</dbReference>
<dbReference type="Proteomes" id="UP000553980">
    <property type="component" value="Unassembled WGS sequence"/>
</dbReference>
<dbReference type="Gene3D" id="3.40.50.1820">
    <property type="entry name" value="alpha/beta hydrolase"/>
    <property type="match status" value="1"/>
</dbReference>
<reference evidence="2 5" key="3">
    <citation type="submission" date="2020-08" db="EMBL/GenBank/DDBJ databases">
        <title>Genomic Encyclopedia of Type Strains, Phase IV (KMG-IV): sequencing the most valuable type-strain genomes for metagenomic binning, comparative biology and taxonomic classification.</title>
        <authorList>
            <person name="Goeker M."/>
        </authorList>
    </citation>
    <scope>NUCLEOTIDE SEQUENCE [LARGE SCALE GENOMIC DNA]</scope>
    <source>
        <strain evidence="2 5">DSM 23868</strain>
    </source>
</reference>
<dbReference type="InterPro" id="IPR026968">
    <property type="entry name" value="PcaD/CatD"/>
</dbReference>
<dbReference type="EC" id="3.1.1.24" evidence="3"/>
<dbReference type="PANTHER" id="PTHR43194">
    <property type="entry name" value="HYDROLASE ALPHA/BETA FOLD FAMILY"/>
    <property type="match status" value="1"/>
</dbReference>
<evidence type="ECO:0000313" key="4">
    <source>
        <dbReference type="Proteomes" id="UP000313390"/>
    </source>
</evidence>
<dbReference type="AlphaFoldDB" id="A0A5C5CVK9"/>
<sequence length="267" mass="29377">MQFTSVNDIVIHYDFRQSTEEKPVLVFINSLGTDFRIWNEVRKRLQSDVSTLVYDKRGHGLSDVGATPYTIELLASDLIALLDKLSIKQAVICGLSVGGLIAQGVYASRPDLVAGLILSNTAHKIGTAEMWNARINAVRQDGLANILDATMPRWFTPDYRRPDNPAYQAYCNMFVRQPVDGYVATCAALRDADFTEAANKISVPVFCLVGDQDGSTPPTLVRELANLIPGADFSEIAASGHIPCVEQPDAYVALLRNFLSNRFEHGE</sequence>
<evidence type="ECO:0000313" key="2">
    <source>
        <dbReference type="EMBL" id="MBB4092069.1"/>
    </source>
</evidence>
<reference evidence="3 4" key="1">
    <citation type="journal article" date="2011" name="Int. J. Syst. Evol. Microbiol.">
        <title>Ochrobactrum pecoris sp. nov., isolated from farm animals.</title>
        <authorList>
            <person name="Kampfer P."/>
            <person name="Huber B."/>
            <person name="Busse H.J."/>
            <person name="Scholz H.C."/>
            <person name="Tomaso H."/>
            <person name="Hotzel H."/>
            <person name="Melzer F."/>
        </authorList>
    </citation>
    <scope>NUCLEOTIDE SEQUENCE [LARGE SCALE GENOMIC DNA]</scope>
    <source>
        <strain evidence="3 4">08RB2639</strain>
    </source>
</reference>
<dbReference type="GO" id="GO:0042952">
    <property type="term" value="P:beta-ketoadipate pathway"/>
    <property type="evidence" value="ECO:0007669"/>
    <property type="project" value="InterPro"/>
</dbReference>
<dbReference type="InterPro" id="IPR000073">
    <property type="entry name" value="AB_hydrolase_1"/>
</dbReference>
<dbReference type="NCBIfam" id="TIGR02427">
    <property type="entry name" value="protocat_pcaD"/>
    <property type="match status" value="1"/>
</dbReference>
<evidence type="ECO:0000313" key="3">
    <source>
        <dbReference type="EMBL" id="TNV15489.1"/>
    </source>
</evidence>
<keyword evidence="3" id="KW-0378">Hydrolase</keyword>
<proteinExistence type="predicted"/>
<protein>
    <submittedName>
        <fullName evidence="3">3-oxoadipate enol-lactonase</fullName>
        <ecNumber evidence="3">3.1.1.24</ecNumber>
    </submittedName>
</protein>
<dbReference type="SUPFAM" id="SSF53474">
    <property type="entry name" value="alpha/beta-Hydrolases"/>
    <property type="match status" value="1"/>
</dbReference>
<reference evidence="3" key="2">
    <citation type="submission" date="2019-06" db="EMBL/GenBank/DDBJ databases">
        <authorList>
            <person name="Hu M."/>
        </authorList>
    </citation>
    <scope>NUCLEOTIDE SEQUENCE</scope>
    <source>
        <strain evidence="3">08RB2639</strain>
    </source>
</reference>
<dbReference type="InterPro" id="IPR029058">
    <property type="entry name" value="AB_hydrolase_fold"/>
</dbReference>
<dbReference type="OrthoDB" id="9793083at2"/>
<evidence type="ECO:0000313" key="5">
    <source>
        <dbReference type="Proteomes" id="UP000553980"/>
    </source>
</evidence>
<keyword evidence="5" id="KW-1185">Reference proteome</keyword>
<gene>
    <name evidence="3" type="primary">pcaD</name>
    <name evidence="3" type="ORF">FIB18_01645</name>
    <name evidence="2" type="ORF">GGQ79_000542</name>
</gene>
<accession>A0A5C5CVK9</accession>
<evidence type="ECO:0000259" key="1">
    <source>
        <dbReference type="Pfam" id="PF12697"/>
    </source>
</evidence>
<dbReference type="InterPro" id="IPR050228">
    <property type="entry name" value="Carboxylesterase_BioH"/>
</dbReference>
<dbReference type="Proteomes" id="UP000313390">
    <property type="component" value="Unassembled WGS sequence"/>
</dbReference>
<dbReference type="EMBL" id="JACIEX010000001">
    <property type="protein sequence ID" value="MBB4092069.1"/>
    <property type="molecule type" value="Genomic_DNA"/>
</dbReference>
<dbReference type="GO" id="GO:0047570">
    <property type="term" value="F:3-oxoadipate enol-lactonase activity"/>
    <property type="evidence" value="ECO:0007669"/>
    <property type="project" value="UniProtKB-EC"/>
</dbReference>
<organism evidence="3 4">
    <name type="scientific">Brucella pecoris</name>
    <dbReference type="NCBI Taxonomy" id="867683"/>
    <lineage>
        <taxon>Bacteria</taxon>
        <taxon>Pseudomonadati</taxon>
        <taxon>Pseudomonadota</taxon>
        <taxon>Alphaproteobacteria</taxon>
        <taxon>Hyphomicrobiales</taxon>
        <taxon>Brucellaceae</taxon>
        <taxon>Brucella/Ochrobactrum group</taxon>
        <taxon>Brucella</taxon>
    </lineage>
</organism>
<dbReference type="RefSeq" id="WP_140019106.1">
    <property type="nucleotide sequence ID" value="NZ_JACIEX010000001.1"/>
</dbReference>
<feature type="domain" description="AB hydrolase-1" evidence="1">
    <location>
        <begin position="25"/>
        <end position="253"/>
    </location>
</feature>